<dbReference type="Proteomes" id="UP000829196">
    <property type="component" value="Unassembled WGS sequence"/>
</dbReference>
<evidence type="ECO:0000256" key="1">
    <source>
        <dbReference type="SAM" id="MobiDB-lite"/>
    </source>
</evidence>
<organism evidence="2 3">
    <name type="scientific">Dendrobium nobile</name>
    <name type="common">Orchid</name>
    <dbReference type="NCBI Taxonomy" id="94219"/>
    <lineage>
        <taxon>Eukaryota</taxon>
        <taxon>Viridiplantae</taxon>
        <taxon>Streptophyta</taxon>
        <taxon>Embryophyta</taxon>
        <taxon>Tracheophyta</taxon>
        <taxon>Spermatophyta</taxon>
        <taxon>Magnoliopsida</taxon>
        <taxon>Liliopsida</taxon>
        <taxon>Asparagales</taxon>
        <taxon>Orchidaceae</taxon>
        <taxon>Epidendroideae</taxon>
        <taxon>Malaxideae</taxon>
        <taxon>Dendrobiinae</taxon>
        <taxon>Dendrobium</taxon>
    </lineage>
</organism>
<protein>
    <submittedName>
        <fullName evidence="2">Uncharacterized protein</fullName>
    </submittedName>
</protein>
<reference evidence="2" key="1">
    <citation type="journal article" date="2022" name="Front. Genet.">
        <title>Chromosome-Scale Assembly of the Dendrobium nobile Genome Provides Insights Into the Molecular Mechanism of the Biosynthesis of the Medicinal Active Ingredient of Dendrobium.</title>
        <authorList>
            <person name="Xu Q."/>
            <person name="Niu S.-C."/>
            <person name="Li K.-L."/>
            <person name="Zheng P.-J."/>
            <person name="Zhang X.-J."/>
            <person name="Jia Y."/>
            <person name="Liu Y."/>
            <person name="Niu Y.-X."/>
            <person name="Yu L.-H."/>
            <person name="Chen D.-F."/>
            <person name="Zhang G.-Q."/>
        </authorList>
    </citation>
    <scope>NUCLEOTIDE SEQUENCE</scope>
    <source>
        <tissue evidence="2">Leaf</tissue>
    </source>
</reference>
<evidence type="ECO:0000313" key="2">
    <source>
        <dbReference type="EMBL" id="KAI0502448.1"/>
    </source>
</evidence>
<feature type="region of interest" description="Disordered" evidence="1">
    <location>
        <begin position="30"/>
        <end position="72"/>
    </location>
</feature>
<name>A0A8T3B2V9_DENNO</name>
<accession>A0A8T3B2V9</accession>
<comment type="caution">
    <text evidence="2">The sequence shown here is derived from an EMBL/GenBank/DDBJ whole genome shotgun (WGS) entry which is preliminary data.</text>
</comment>
<dbReference type="AlphaFoldDB" id="A0A8T3B2V9"/>
<feature type="compositionally biased region" description="Basic residues" evidence="1">
    <location>
        <begin position="44"/>
        <end position="53"/>
    </location>
</feature>
<dbReference type="EMBL" id="JAGYWB010000012">
    <property type="protein sequence ID" value="KAI0502448.1"/>
    <property type="molecule type" value="Genomic_DNA"/>
</dbReference>
<keyword evidence="3" id="KW-1185">Reference proteome</keyword>
<gene>
    <name evidence="2" type="ORF">KFK09_017398</name>
</gene>
<evidence type="ECO:0000313" key="3">
    <source>
        <dbReference type="Proteomes" id="UP000829196"/>
    </source>
</evidence>
<sequence length="72" mass="8547">MKRVKGRKLSSQPASTRCCFRSKCRNFRSKRKVKSSKELSRTATKCRRSHLHLLRSNEAEQQRRKEKMKGKP</sequence>
<proteinExistence type="predicted"/>